<protein>
    <submittedName>
        <fullName evidence="6">TetR family transcriptional regulator</fullName>
    </submittedName>
</protein>
<dbReference type="InterPro" id="IPR041669">
    <property type="entry name" value="TetR_C_15"/>
</dbReference>
<sequence length="204" mass="21223">MSAQVPVGRPLTITEQARRAQLIGVTIDLVAEHGYPGTSLARIAEAAGISKAAVLYHFPSKDAVVRAAYGSVLESLTAYVGAEVGARSGAAAIEAYIRSLVAYTRHHPAHTRMIVEAIAGETGVDDTPHAASRRDSVAGLIDAARASGDYRPDVDPRATAVIVNGAVDAIVAESLTDPGFDTAHAAEELVTMLRRALGATDGER</sequence>
<evidence type="ECO:0000256" key="2">
    <source>
        <dbReference type="ARBA" id="ARBA00023125"/>
    </source>
</evidence>
<feature type="domain" description="HTH tetR-type" evidence="5">
    <location>
        <begin position="16"/>
        <end position="76"/>
    </location>
</feature>
<dbReference type="InterPro" id="IPR050109">
    <property type="entry name" value="HTH-type_TetR-like_transc_reg"/>
</dbReference>
<comment type="caution">
    <text evidence="6">The sequence shown here is derived from an EMBL/GenBank/DDBJ whole genome shotgun (WGS) entry which is preliminary data.</text>
</comment>
<dbReference type="Gene3D" id="1.10.10.60">
    <property type="entry name" value="Homeodomain-like"/>
    <property type="match status" value="1"/>
</dbReference>
<evidence type="ECO:0000313" key="6">
    <source>
        <dbReference type="EMBL" id="RKN40705.1"/>
    </source>
</evidence>
<evidence type="ECO:0000256" key="3">
    <source>
        <dbReference type="ARBA" id="ARBA00023163"/>
    </source>
</evidence>
<dbReference type="PRINTS" id="PR00455">
    <property type="entry name" value="HTHTETR"/>
</dbReference>
<dbReference type="EMBL" id="RBAK01000013">
    <property type="protein sequence ID" value="RKN40705.1"/>
    <property type="molecule type" value="Genomic_DNA"/>
</dbReference>
<dbReference type="Proteomes" id="UP000281726">
    <property type="component" value="Unassembled WGS sequence"/>
</dbReference>
<dbReference type="PROSITE" id="PS50977">
    <property type="entry name" value="HTH_TETR_2"/>
    <property type="match status" value="1"/>
</dbReference>
<dbReference type="InterPro" id="IPR001647">
    <property type="entry name" value="HTH_TetR"/>
</dbReference>
<dbReference type="SUPFAM" id="SSF46689">
    <property type="entry name" value="Homeodomain-like"/>
    <property type="match status" value="1"/>
</dbReference>
<reference evidence="6 7" key="1">
    <citation type="journal article" date="2004" name="Syst. Appl. Microbiol.">
        <title>Cryptoendolithic actinomycetes from antarctic sandstone rock samples: Micromonospora endolithica sp. nov. and two isolates related to Micromonospora coerulea Jensen 1932.</title>
        <authorList>
            <person name="Hirsch P."/>
            <person name="Mevs U."/>
            <person name="Kroppenstedt R.M."/>
            <person name="Schumann P."/>
            <person name="Stackebrandt E."/>
        </authorList>
    </citation>
    <scope>NUCLEOTIDE SEQUENCE [LARGE SCALE GENOMIC DNA]</scope>
    <source>
        <strain evidence="6 7">JCM 12677</strain>
    </source>
</reference>
<dbReference type="SUPFAM" id="SSF48498">
    <property type="entry name" value="Tetracyclin repressor-like, C-terminal domain"/>
    <property type="match status" value="1"/>
</dbReference>
<dbReference type="Gene3D" id="1.10.357.10">
    <property type="entry name" value="Tetracycline Repressor, domain 2"/>
    <property type="match status" value="1"/>
</dbReference>
<proteinExistence type="predicted"/>
<evidence type="ECO:0000313" key="7">
    <source>
        <dbReference type="Proteomes" id="UP000281726"/>
    </source>
</evidence>
<dbReference type="AlphaFoldDB" id="A0A3A9YXP2"/>
<dbReference type="PANTHER" id="PTHR30055">
    <property type="entry name" value="HTH-TYPE TRANSCRIPTIONAL REGULATOR RUTR"/>
    <property type="match status" value="1"/>
</dbReference>
<evidence type="ECO:0000259" key="5">
    <source>
        <dbReference type="PROSITE" id="PS50977"/>
    </source>
</evidence>
<feature type="DNA-binding region" description="H-T-H motif" evidence="4">
    <location>
        <begin position="39"/>
        <end position="58"/>
    </location>
</feature>
<keyword evidence="1" id="KW-0805">Transcription regulation</keyword>
<dbReference type="PANTHER" id="PTHR30055:SF234">
    <property type="entry name" value="HTH-TYPE TRANSCRIPTIONAL REGULATOR BETI"/>
    <property type="match status" value="1"/>
</dbReference>
<gene>
    <name evidence="6" type="ORF">D7223_26175</name>
</gene>
<keyword evidence="2 4" id="KW-0238">DNA-binding</keyword>
<dbReference type="Pfam" id="PF17918">
    <property type="entry name" value="TetR_C_15"/>
    <property type="match status" value="1"/>
</dbReference>
<dbReference type="InterPro" id="IPR009057">
    <property type="entry name" value="Homeodomain-like_sf"/>
</dbReference>
<evidence type="ECO:0000256" key="1">
    <source>
        <dbReference type="ARBA" id="ARBA00023015"/>
    </source>
</evidence>
<dbReference type="GO" id="GO:0003700">
    <property type="term" value="F:DNA-binding transcription factor activity"/>
    <property type="evidence" value="ECO:0007669"/>
    <property type="project" value="TreeGrafter"/>
</dbReference>
<name>A0A3A9YXP2_9ACTN</name>
<dbReference type="GO" id="GO:0000976">
    <property type="term" value="F:transcription cis-regulatory region binding"/>
    <property type="evidence" value="ECO:0007669"/>
    <property type="project" value="TreeGrafter"/>
</dbReference>
<dbReference type="OrthoDB" id="9806334at2"/>
<accession>A0A3A9YXP2</accession>
<keyword evidence="3" id="KW-0804">Transcription</keyword>
<dbReference type="Pfam" id="PF00440">
    <property type="entry name" value="TetR_N"/>
    <property type="match status" value="1"/>
</dbReference>
<evidence type="ECO:0000256" key="4">
    <source>
        <dbReference type="PROSITE-ProRule" id="PRU00335"/>
    </source>
</evidence>
<organism evidence="6 7">
    <name type="scientific">Micromonospora endolithica</name>
    <dbReference type="NCBI Taxonomy" id="230091"/>
    <lineage>
        <taxon>Bacteria</taxon>
        <taxon>Bacillati</taxon>
        <taxon>Actinomycetota</taxon>
        <taxon>Actinomycetes</taxon>
        <taxon>Micromonosporales</taxon>
        <taxon>Micromonosporaceae</taxon>
        <taxon>Micromonospora</taxon>
    </lineage>
</organism>
<keyword evidence="7" id="KW-1185">Reference proteome</keyword>
<dbReference type="InterPro" id="IPR036271">
    <property type="entry name" value="Tet_transcr_reg_TetR-rel_C_sf"/>
</dbReference>